<evidence type="ECO:0000313" key="1">
    <source>
        <dbReference type="EMBL" id="CAI4020824.1"/>
    </source>
</evidence>
<protein>
    <submittedName>
        <fullName evidence="1">Uncharacterized protein</fullName>
    </submittedName>
</protein>
<comment type="caution">
    <text evidence="1">The sequence shown here is derived from an EMBL/GenBank/DDBJ whole genome shotgun (WGS) entry which is preliminary data.</text>
</comment>
<keyword evidence="3" id="KW-1185">Reference proteome</keyword>
<dbReference type="EMBL" id="CAMXCT010006835">
    <property type="protein sequence ID" value="CAI4020824.1"/>
    <property type="molecule type" value="Genomic_DNA"/>
</dbReference>
<dbReference type="OrthoDB" id="437051at2759"/>
<reference evidence="1" key="1">
    <citation type="submission" date="2022-10" db="EMBL/GenBank/DDBJ databases">
        <authorList>
            <person name="Chen Y."/>
            <person name="Dougan E. K."/>
            <person name="Chan C."/>
            <person name="Rhodes N."/>
            <person name="Thang M."/>
        </authorList>
    </citation>
    <scope>NUCLEOTIDE SEQUENCE</scope>
</reference>
<proteinExistence type="predicted"/>
<evidence type="ECO:0000313" key="2">
    <source>
        <dbReference type="EMBL" id="CAL4808136.1"/>
    </source>
</evidence>
<sequence>MKIHKSCSDFHRIRGAIANGPLGHPHIPVPRTQFLEKDGEAADKFRRNHTRSVIDRTFKVLCTNCSRETFGNPDEEEQKITLSEQCVQVLITASFQPLLRRHLRGEVAKDFLKMLKDHETLDSWNCRDMNLELTWTGRHLDLLLSCLNTASPMCLRNDMKQAFRVFHRIANVMAGVGDTPDMARTAEERAAEETVMWNEKLMRQEANLLDDVAYDDQLQQQLIFFSFSGIERMVHFLEMPPEDGRENLVEETPSPGNKKSDRSVAIELQQQARSYLEELMADVKGSNEALRQRSAKSAEREDPETVEMGDVEIVHPGAVGEQLLREVFALEGWQSLSAPEEDVELPEDPSVEMQQDEVGQMTRQTGGIANLLEDLFQRGQQSFWTPEVCPVALPHVSKRLQRTNSFFIPGSSLVQSSFFVSALLRTIFAALTLPSTESVSSLVNLRLRNPIMQLRLITLLEKSGSYLDCHLAAKLMRILSMVLRLHPDESSLRPEENEWQHCIGLVIAAGLAGRVLQLLEPLLKHLGRGCVLGPAAYRLCDAKVSRIHFSQTLELQKHALEVMVLDLIPMPTMKAGLFPTSPVTLVSRERRGKVIVMILLYDMQVAANVQGSKDAACRNLRWQELHGLCSETLSQLMHLAPSIRYEAVELMNRHKVLGHKQLHTSFISDLLDRSEMHRLVRAFDLLLPELEHYQPNERVLQLAWAEMPEEGAKSFFSMAMGLVRTGGARLVALTTHRLIILGQSRHGAAKRPCGLCPPESFCPIGPEIFKSYSYADLTRIYSSDAQLLILGRTERRNREVTAEKFDMFIFHQVDAQREFKERLMVLSGLDPLMRIKLHQEMLVNRAAKSKTASRIARTTWGFRQSEEGERLSLFLLTELNFFEFQANFSLWIPNSVTEEKAYGSDNEYDGGESDEEAQEFTKASDFSKAMAKAAKDARTSKFSHERREQEEPILLLRQSERQERRYQDPPNKWLLDGIATEKAVSDTLWKYLPEAEIQQIKKDRSQGLELTEQELFEVPGASREKAILTQLFKCPIRNLKSVSFDPGPIPILHLTFQPDHGREEQVDIRFLDDCARESWRRNLQLVLQKTFSGGSQWGRVYDDHREDAARHAVKTNRAAKFFAHD</sequence>
<gene>
    <name evidence="1" type="ORF">C1SCF055_LOCUS45208</name>
</gene>
<dbReference type="EMBL" id="CAMXCT030006835">
    <property type="protein sequence ID" value="CAL4808136.1"/>
    <property type="molecule type" value="Genomic_DNA"/>
</dbReference>
<organism evidence="1">
    <name type="scientific">Cladocopium goreaui</name>
    <dbReference type="NCBI Taxonomy" id="2562237"/>
    <lineage>
        <taxon>Eukaryota</taxon>
        <taxon>Sar</taxon>
        <taxon>Alveolata</taxon>
        <taxon>Dinophyceae</taxon>
        <taxon>Suessiales</taxon>
        <taxon>Symbiodiniaceae</taxon>
        <taxon>Cladocopium</taxon>
    </lineage>
</organism>
<evidence type="ECO:0000313" key="3">
    <source>
        <dbReference type="Proteomes" id="UP001152797"/>
    </source>
</evidence>
<dbReference type="Proteomes" id="UP001152797">
    <property type="component" value="Unassembled WGS sequence"/>
</dbReference>
<dbReference type="AlphaFoldDB" id="A0A9P1GT46"/>
<dbReference type="EMBL" id="CAMXCT020006835">
    <property type="protein sequence ID" value="CAL1174199.1"/>
    <property type="molecule type" value="Genomic_DNA"/>
</dbReference>
<accession>A0A9P1GT46</accession>
<name>A0A9P1GT46_9DINO</name>
<reference evidence="2 3" key="2">
    <citation type="submission" date="2024-05" db="EMBL/GenBank/DDBJ databases">
        <authorList>
            <person name="Chen Y."/>
            <person name="Shah S."/>
            <person name="Dougan E. K."/>
            <person name="Thang M."/>
            <person name="Chan C."/>
        </authorList>
    </citation>
    <scope>NUCLEOTIDE SEQUENCE [LARGE SCALE GENOMIC DNA]</scope>
</reference>